<dbReference type="InterPro" id="IPR046886">
    <property type="entry name" value="RsmE_MTase_dom"/>
</dbReference>
<comment type="subcellular location">
    <subcellularLocation>
        <location evidence="1">Cytoplasm</location>
    </subcellularLocation>
</comment>
<dbReference type="InterPro" id="IPR029026">
    <property type="entry name" value="tRNA_m1G_MTases_N"/>
</dbReference>
<dbReference type="SUPFAM" id="SSF75217">
    <property type="entry name" value="alpha/beta knot"/>
    <property type="match status" value="1"/>
</dbReference>
<dbReference type="RefSeq" id="XP_001422606.1">
    <property type="nucleotide sequence ID" value="XM_001422569.1"/>
</dbReference>
<dbReference type="Pfam" id="PF20260">
    <property type="entry name" value="PUA_4"/>
    <property type="match status" value="1"/>
</dbReference>
<dbReference type="OrthoDB" id="3465at2759"/>
<dbReference type="GO" id="GO:0070042">
    <property type="term" value="F:rRNA (uridine-N3-)-methyltransferase activity"/>
    <property type="evidence" value="ECO:0007669"/>
    <property type="project" value="TreeGrafter"/>
</dbReference>
<evidence type="ECO:0000256" key="1">
    <source>
        <dbReference type="ARBA" id="ARBA00004496"/>
    </source>
</evidence>
<feature type="non-terminal residue" evidence="13">
    <location>
        <position position="246"/>
    </location>
</feature>
<sequence length="246" mass="25505">LHRFYVDADFARGAAVTLSREETRHATKALRLKPGDRLEVCDGRGTLGIARLCAVDGVGATVEVEEMVADALGSGTAWDVASAFGGLKGGRGDWLVEKCAELGARTLVPLLTTRSGAIGGGDRDGDKKRGREGRWGRVAHAASKQSLRVYGLQVAPPIGVEALCEEIAKDCGERLTLLAAAGAPPIADVARASGLDLRSGRIVIGPEGDFTDEELKAMIAAGARPVGLGSLRLRVETAAISALAAV</sequence>
<dbReference type="CDD" id="cd18084">
    <property type="entry name" value="RsmE-like"/>
    <property type="match status" value="1"/>
</dbReference>
<keyword evidence="4" id="KW-0963">Cytoplasm</keyword>
<dbReference type="Proteomes" id="UP000001568">
    <property type="component" value="Chromosome 20"/>
</dbReference>
<evidence type="ECO:0000256" key="6">
    <source>
        <dbReference type="ARBA" id="ARBA00022603"/>
    </source>
</evidence>
<keyword evidence="6" id="KW-0489">Methyltransferase</keyword>
<feature type="domain" description="Ribosomal RNA small subunit methyltransferase E PUA-like" evidence="12">
    <location>
        <begin position="18"/>
        <end position="55"/>
    </location>
</feature>
<reference evidence="13 14" key="1">
    <citation type="journal article" date="2007" name="Proc. Natl. Acad. Sci. U.S.A.">
        <title>The tiny eukaryote Ostreococcus provides genomic insights into the paradox of plankton speciation.</title>
        <authorList>
            <person name="Palenik B."/>
            <person name="Grimwood J."/>
            <person name="Aerts A."/>
            <person name="Rouze P."/>
            <person name="Salamov A."/>
            <person name="Putnam N."/>
            <person name="Dupont C."/>
            <person name="Jorgensen R."/>
            <person name="Derelle E."/>
            <person name="Rombauts S."/>
            <person name="Zhou K."/>
            <person name="Otillar R."/>
            <person name="Merchant S.S."/>
            <person name="Podell S."/>
            <person name="Gaasterland T."/>
            <person name="Napoli C."/>
            <person name="Gendler K."/>
            <person name="Manuell A."/>
            <person name="Tai V."/>
            <person name="Vallon O."/>
            <person name="Piganeau G."/>
            <person name="Jancek S."/>
            <person name="Heijde M."/>
            <person name="Jabbari K."/>
            <person name="Bowler C."/>
            <person name="Lohr M."/>
            <person name="Robbens S."/>
            <person name="Werner G."/>
            <person name="Dubchak I."/>
            <person name="Pazour G.J."/>
            <person name="Ren Q."/>
            <person name="Paulsen I."/>
            <person name="Delwiche C."/>
            <person name="Schmutz J."/>
            <person name="Rokhsar D."/>
            <person name="Van de Peer Y."/>
            <person name="Moreau H."/>
            <person name="Grigoriev I.V."/>
        </authorList>
    </citation>
    <scope>NUCLEOTIDE SEQUENCE [LARGE SCALE GENOMIC DNA]</scope>
    <source>
        <strain evidence="13 14">CCE9901</strain>
    </source>
</reference>
<evidence type="ECO:0000256" key="8">
    <source>
        <dbReference type="ARBA" id="ARBA00022691"/>
    </source>
</evidence>
<accession>A4SBF0</accession>
<feature type="domain" description="Ribosomal RNA small subunit methyltransferase E methyltransferase" evidence="11">
    <location>
        <begin position="80"/>
        <end position="246"/>
    </location>
</feature>
<dbReference type="GeneID" id="5006664"/>
<dbReference type="PANTHER" id="PTHR30027">
    <property type="entry name" value="RIBOSOMAL RNA SMALL SUBUNIT METHYLTRANSFERASE E"/>
    <property type="match status" value="1"/>
</dbReference>
<dbReference type="HOGENOM" id="CLU_067442_0_0_1"/>
<evidence type="ECO:0000256" key="10">
    <source>
        <dbReference type="ARBA" id="ARBA00047944"/>
    </source>
</evidence>
<evidence type="ECO:0000256" key="7">
    <source>
        <dbReference type="ARBA" id="ARBA00022679"/>
    </source>
</evidence>
<dbReference type="PIRSF" id="PIRSF015601">
    <property type="entry name" value="MTase_slr0722"/>
    <property type="match status" value="1"/>
</dbReference>
<evidence type="ECO:0000259" key="11">
    <source>
        <dbReference type="Pfam" id="PF04452"/>
    </source>
</evidence>
<keyword evidence="8" id="KW-0949">S-adenosyl-L-methionine</keyword>
<dbReference type="STRING" id="436017.A4SBF0"/>
<dbReference type="OMA" id="RCITQWK"/>
<dbReference type="AlphaFoldDB" id="A4SBF0"/>
<dbReference type="PANTHER" id="PTHR30027:SF3">
    <property type="entry name" value="16S RRNA (URACIL(1498)-N(3))-METHYLTRANSFERASE"/>
    <property type="match status" value="1"/>
</dbReference>
<dbReference type="SUPFAM" id="SSF88697">
    <property type="entry name" value="PUA domain-like"/>
    <property type="match status" value="1"/>
</dbReference>
<evidence type="ECO:0000256" key="9">
    <source>
        <dbReference type="ARBA" id="ARBA00025699"/>
    </source>
</evidence>
<dbReference type="InterPro" id="IPR015947">
    <property type="entry name" value="PUA-like_sf"/>
</dbReference>
<dbReference type="EMBL" id="CP000600">
    <property type="protein sequence ID" value="ABP00923.1"/>
    <property type="molecule type" value="Genomic_DNA"/>
</dbReference>
<keyword evidence="14" id="KW-1185">Reference proteome</keyword>
<evidence type="ECO:0000256" key="3">
    <source>
        <dbReference type="ARBA" id="ARBA00012328"/>
    </source>
</evidence>
<dbReference type="Pfam" id="PF04452">
    <property type="entry name" value="Methyltrans_RNA"/>
    <property type="match status" value="1"/>
</dbReference>
<protein>
    <recommendedName>
        <fullName evidence="3">16S rRNA (uracil(1498)-N(3))-methyltransferase</fullName>
        <ecNumber evidence="3">2.1.1.193</ecNumber>
    </recommendedName>
</protein>
<evidence type="ECO:0000313" key="14">
    <source>
        <dbReference type="Proteomes" id="UP000001568"/>
    </source>
</evidence>
<dbReference type="eggNOG" id="ENOG502QPPV">
    <property type="taxonomic scope" value="Eukaryota"/>
</dbReference>
<evidence type="ECO:0000313" key="13">
    <source>
        <dbReference type="EMBL" id="ABP00923.1"/>
    </source>
</evidence>
<evidence type="ECO:0000256" key="5">
    <source>
        <dbReference type="ARBA" id="ARBA00022552"/>
    </source>
</evidence>
<comment type="function">
    <text evidence="9">Specifically methylates the N3 position of the uracil ring of uridine 1498 (m3U1498) in 16S rRNA. Acts on the fully assembled 30S ribosomal subunit.</text>
</comment>
<name>A4SBF0_OSTLU</name>
<dbReference type="GO" id="GO:0070475">
    <property type="term" value="P:rRNA base methylation"/>
    <property type="evidence" value="ECO:0007669"/>
    <property type="project" value="TreeGrafter"/>
</dbReference>
<evidence type="ECO:0000256" key="4">
    <source>
        <dbReference type="ARBA" id="ARBA00022490"/>
    </source>
</evidence>
<comment type="catalytic activity">
    <reaction evidence="10">
        <text>uridine(1498) in 16S rRNA + S-adenosyl-L-methionine = N(3)-methyluridine(1498) in 16S rRNA + S-adenosyl-L-homocysteine + H(+)</text>
        <dbReference type="Rhea" id="RHEA:42920"/>
        <dbReference type="Rhea" id="RHEA-COMP:10283"/>
        <dbReference type="Rhea" id="RHEA-COMP:10284"/>
        <dbReference type="ChEBI" id="CHEBI:15378"/>
        <dbReference type="ChEBI" id="CHEBI:57856"/>
        <dbReference type="ChEBI" id="CHEBI:59789"/>
        <dbReference type="ChEBI" id="CHEBI:65315"/>
        <dbReference type="ChEBI" id="CHEBI:74502"/>
        <dbReference type="EC" id="2.1.1.193"/>
    </reaction>
</comment>
<dbReference type="InterPro" id="IPR046887">
    <property type="entry name" value="RsmE_PUA-like"/>
</dbReference>
<feature type="non-terminal residue" evidence="13">
    <location>
        <position position="1"/>
    </location>
</feature>
<dbReference type="InterPro" id="IPR006700">
    <property type="entry name" value="RsmE"/>
</dbReference>
<dbReference type="Gramene" id="ABP00923">
    <property type="protein sequence ID" value="ABP00923"/>
    <property type="gene ID" value="OSTLU_6230"/>
</dbReference>
<comment type="similarity">
    <text evidence="2">Belongs to the RNA methyltransferase RsmE family.</text>
</comment>
<dbReference type="NCBIfam" id="TIGR00046">
    <property type="entry name" value="RsmE family RNA methyltransferase"/>
    <property type="match status" value="1"/>
</dbReference>
<dbReference type="GO" id="GO:0005737">
    <property type="term" value="C:cytoplasm"/>
    <property type="evidence" value="ECO:0007669"/>
    <property type="project" value="UniProtKB-SubCell"/>
</dbReference>
<dbReference type="EC" id="2.1.1.193" evidence="3"/>
<organism evidence="13 14">
    <name type="scientific">Ostreococcus lucimarinus (strain CCE9901)</name>
    <dbReference type="NCBI Taxonomy" id="436017"/>
    <lineage>
        <taxon>Eukaryota</taxon>
        <taxon>Viridiplantae</taxon>
        <taxon>Chlorophyta</taxon>
        <taxon>Mamiellophyceae</taxon>
        <taxon>Mamiellales</taxon>
        <taxon>Bathycoccaceae</taxon>
        <taxon>Ostreococcus</taxon>
    </lineage>
</organism>
<proteinExistence type="inferred from homology"/>
<dbReference type="KEGG" id="olu:OSTLU_6230"/>
<dbReference type="InterPro" id="IPR029028">
    <property type="entry name" value="Alpha/beta_knot_MTases"/>
</dbReference>
<gene>
    <name evidence="13" type="ORF">OSTLU_6230</name>
</gene>
<keyword evidence="7" id="KW-0808">Transferase</keyword>
<evidence type="ECO:0000256" key="2">
    <source>
        <dbReference type="ARBA" id="ARBA00005528"/>
    </source>
</evidence>
<dbReference type="Gene3D" id="3.40.1280.10">
    <property type="match status" value="1"/>
</dbReference>
<keyword evidence="5" id="KW-0698">rRNA processing</keyword>
<evidence type="ECO:0000259" key="12">
    <source>
        <dbReference type="Pfam" id="PF20260"/>
    </source>
</evidence>